<evidence type="ECO:0000313" key="2">
    <source>
        <dbReference type="EMBL" id="EMQ98732.1"/>
    </source>
</evidence>
<dbReference type="SUPFAM" id="SSF55781">
    <property type="entry name" value="GAF domain-like"/>
    <property type="match status" value="1"/>
</dbReference>
<accession>M7MQR3</accession>
<dbReference type="InterPro" id="IPR014757">
    <property type="entry name" value="Tscrpt_reg_IclR_C"/>
</dbReference>
<evidence type="ECO:0000259" key="1">
    <source>
        <dbReference type="PROSITE" id="PS51078"/>
    </source>
</evidence>
<evidence type="ECO:0000313" key="3">
    <source>
        <dbReference type="Proteomes" id="UP000012015"/>
    </source>
</evidence>
<dbReference type="AlphaFoldDB" id="M7MQR3"/>
<sequence>MRVGDRQGAVLPAYRASAGKAMLSMLDQSELERLYHGENATARRLTEEDYAALVRELGAVRDRGFAANFEGTEEGVSALGVAVSGPAGEVVCGISMSIPQARFRQVFDAGLVGQALHTAKVREERLGKVPDDEKPDLTGAPVT</sequence>
<proteinExistence type="predicted"/>
<dbReference type="PROSITE" id="PS51078">
    <property type="entry name" value="ICLR_ED"/>
    <property type="match status" value="1"/>
</dbReference>
<comment type="caution">
    <text evidence="2">The sequence shown here is derived from an EMBL/GenBank/DDBJ whole genome shotgun (WGS) entry which is preliminary data.</text>
</comment>
<dbReference type="GO" id="GO:0003700">
    <property type="term" value="F:DNA-binding transcription factor activity"/>
    <property type="evidence" value="ECO:0007669"/>
    <property type="project" value="TreeGrafter"/>
</dbReference>
<feature type="domain" description="IclR-ED" evidence="1">
    <location>
        <begin position="1"/>
        <end position="128"/>
    </location>
</feature>
<dbReference type="GO" id="GO:0045892">
    <property type="term" value="P:negative regulation of DNA-templated transcription"/>
    <property type="evidence" value="ECO:0007669"/>
    <property type="project" value="TreeGrafter"/>
</dbReference>
<dbReference type="PANTHER" id="PTHR30136">
    <property type="entry name" value="HELIX-TURN-HELIX TRANSCRIPTIONAL REGULATOR, ICLR FAMILY"/>
    <property type="match status" value="1"/>
</dbReference>
<dbReference type="STRING" id="1276920.ADIAG_02162"/>
<dbReference type="eggNOG" id="COG1414">
    <property type="taxonomic scope" value="Bacteria"/>
</dbReference>
<gene>
    <name evidence="2" type="primary">kdgR_1</name>
    <name evidence="2" type="ORF">ADIAG_02162</name>
</gene>
<dbReference type="InterPro" id="IPR029016">
    <property type="entry name" value="GAF-like_dom_sf"/>
</dbReference>
<organism evidence="2 3">
    <name type="scientific">Paeniglutamicibacter gangotriensis Lz1y</name>
    <dbReference type="NCBI Taxonomy" id="1276920"/>
    <lineage>
        <taxon>Bacteria</taxon>
        <taxon>Bacillati</taxon>
        <taxon>Actinomycetota</taxon>
        <taxon>Actinomycetes</taxon>
        <taxon>Micrococcales</taxon>
        <taxon>Micrococcaceae</taxon>
        <taxon>Paeniglutamicibacter</taxon>
    </lineage>
</organism>
<dbReference type="RefSeq" id="WP_007271344.1">
    <property type="nucleotide sequence ID" value="NZ_AOCK01000005.1"/>
</dbReference>
<dbReference type="InterPro" id="IPR050707">
    <property type="entry name" value="HTH_MetabolicPath_Reg"/>
</dbReference>
<reference evidence="2 3" key="1">
    <citation type="journal article" date="2013" name="Genome Announc.">
        <title>Draft Genome Sequence of Arthrobacter gangotriensis Strain Lz1yT, Isolated from a Penguin Rookery Soil Sample Collected in Antarctica, near the Indian Station Dakshin Gangotri.</title>
        <authorList>
            <person name="Shivaji S."/>
            <person name="Ara S."/>
            <person name="Bandi S."/>
            <person name="Singh A."/>
            <person name="Kumar Pinnaka A."/>
        </authorList>
    </citation>
    <scope>NUCLEOTIDE SEQUENCE [LARGE SCALE GENOMIC DNA]</scope>
    <source>
        <strain evidence="2 3">Lz1y</strain>
    </source>
</reference>
<dbReference type="Proteomes" id="UP000012015">
    <property type="component" value="Unassembled WGS sequence"/>
</dbReference>
<protein>
    <submittedName>
        <fullName evidence="2">Transcriptional regulator kdgR</fullName>
    </submittedName>
</protein>
<dbReference type="PANTHER" id="PTHR30136:SF35">
    <property type="entry name" value="HTH-TYPE TRANSCRIPTIONAL REGULATOR RV1719"/>
    <property type="match status" value="1"/>
</dbReference>
<name>M7MQR3_9MICC</name>
<dbReference type="PATRIC" id="fig|1276920.7.peg.2165"/>
<dbReference type="Pfam" id="PF01614">
    <property type="entry name" value="IclR_C"/>
    <property type="match status" value="1"/>
</dbReference>
<dbReference type="EMBL" id="AOCK01000005">
    <property type="protein sequence ID" value="EMQ98732.1"/>
    <property type="molecule type" value="Genomic_DNA"/>
</dbReference>
<dbReference type="Gene3D" id="3.30.450.40">
    <property type="match status" value="1"/>
</dbReference>
<dbReference type="GO" id="GO:0003677">
    <property type="term" value="F:DNA binding"/>
    <property type="evidence" value="ECO:0007669"/>
    <property type="project" value="TreeGrafter"/>
</dbReference>
<keyword evidence="3" id="KW-1185">Reference proteome</keyword>